<dbReference type="InterPro" id="IPR039977">
    <property type="entry name" value="Suv4-20/Set9"/>
</dbReference>
<feature type="compositionally biased region" description="Polar residues" evidence="13">
    <location>
        <begin position="276"/>
        <end position="288"/>
    </location>
</feature>
<keyword evidence="6" id="KW-0489">Methyltransferase</keyword>
<keyword evidence="7" id="KW-0808">Transferase</keyword>
<dbReference type="GO" id="GO:0140941">
    <property type="term" value="F:histone H4K20me methyltransferase activity"/>
    <property type="evidence" value="ECO:0007669"/>
    <property type="project" value="UniProtKB-EC"/>
</dbReference>
<sequence length="574" mass="65197">MEQNGFINKEDANFLSIKPSGFHSMTPKELCENDDLCTSLLVDPILTHKMSLCYKPLSADVQQKVRNIIATCVKQQNLHHALRSLYELDTLKKFSARKNAKELENFREHLLRFLTMFDVMAGFTIRPSYRYSAENCVGGMLIATRNWFKGEVIESLFGVIGELSREEEQELLRKDVNDFSVMFSTRKRKAQLWLGPGAYINHDCKPNCKFVPDGHTALIKVLRDIKAGEEINANERCECSTCERRTKGAYGPPKIDDSNSEAAQHSDKSDDEVNGVQASSMSENVVDSENNSKIALNGTAKYTLRQTDYRVCRAAVFEHKEDGEMITHRIFEGLISPLKKSLMSSISSPNRLFTKESSRESALKYLMDTLGLSAKTDVEESCHLPTIPQIIITPNGSEKAVNDLKKVKPNNKPILPIEANNVQRRSMRSKQSKELYGDRNTHQLKRLSANVYAKAQNGRRSRSNKSEDKDLYSDILLLSKHETSRQKPVGQLRYSRRQRGEKPISSPPKEQLVQVFKSNHANHFSVRKNKFHILQNSKKTASKMASQVPQRMHHQYCTSEALVPTIIAHSVYCQ</sequence>
<keyword evidence="11" id="KW-0804">Transcription</keyword>
<keyword evidence="9" id="KW-0156">Chromatin regulator</keyword>
<dbReference type="PROSITE" id="PS51570">
    <property type="entry name" value="SAM_MT43_SUVAR420_2"/>
    <property type="match status" value="1"/>
</dbReference>
<evidence type="ECO:0000256" key="1">
    <source>
        <dbReference type="ARBA" id="ARBA00004123"/>
    </source>
</evidence>
<evidence type="ECO:0000256" key="2">
    <source>
        <dbReference type="ARBA" id="ARBA00004286"/>
    </source>
</evidence>
<evidence type="ECO:0000259" key="14">
    <source>
        <dbReference type="PROSITE" id="PS50280"/>
    </source>
</evidence>
<dbReference type="PANTHER" id="PTHR12977:SF4">
    <property type="entry name" value="HISTONE-LYSINE N-METHYLTRANSFERASE KMT5B"/>
    <property type="match status" value="1"/>
</dbReference>
<dbReference type="SUPFAM" id="SSF82199">
    <property type="entry name" value="SET domain"/>
    <property type="match status" value="1"/>
</dbReference>
<dbReference type="GO" id="GO:0005634">
    <property type="term" value="C:nucleus"/>
    <property type="evidence" value="ECO:0007669"/>
    <property type="project" value="UniProtKB-SubCell"/>
</dbReference>
<evidence type="ECO:0000256" key="12">
    <source>
        <dbReference type="ARBA" id="ARBA00023242"/>
    </source>
</evidence>
<dbReference type="PANTHER" id="PTHR12977">
    <property type="entry name" value="SUPPRESSOR OF VARIEGATION 4-20-RELATED"/>
    <property type="match status" value="1"/>
</dbReference>
<evidence type="ECO:0000256" key="9">
    <source>
        <dbReference type="ARBA" id="ARBA00022853"/>
    </source>
</evidence>
<dbReference type="EC" id="2.1.1.362" evidence="3"/>
<evidence type="ECO:0000256" key="5">
    <source>
        <dbReference type="ARBA" id="ARBA00022491"/>
    </source>
</evidence>
<dbReference type="Proteomes" id="UP000887574">
    <property type="component" value="Unplaced"/>
</dbReference>
<dbReference type="Pfam" id="PF00856">
    <property type="entry name" value="SET"/>
    <property type="match status" value="1"/>
</dbReference>
<dbReference type="InterPro" id="IPR025790">
    <property type="entry name" value="Suv4-20_animal"/>
</dbReference>
<dbReference type="PROSITE" id="PS50280">
    <property type="entry name" value="SET"/>
    <property type="match status" value="1"/>
</dbReference>
<dbReference type="Gene3D" id="1.10.10.1700">
    <property type="entry name" value="Histone-lysine N-methyltransferase"/>
    <property type="match status" value="1"/>
</dbReference>
<keyword evidence="8" id="KW-0949">S-adenosyl-L-methionine</keyword>
<evidence type="ECO:0000256" key="3">
    <source>
        <dbReference type="ARBA" id="ARBA00012188"/>
    </source>
</evidence>
<reference evidence="16" key="1">
    <citation type="submission" date="2022-11" db="UniProtKB">
        <authorList>
            <consortium name="WormBaseParasite"/>
        </authorList>
    </citation>
    <scope>IDENTIFICATION</scope>
</reference>
<dbReference type="SMART" id="SM00317">
    <property type="entry name" value="SET"/>
    <property type="match status" value="1"/>
</dbReference>
<keyword evidence="5" id="KW-0678">Repressor</keyword>
<feature type="domain" description="SET" evidence="14">
    <location>
        <begin position="121"/>
        <end position="236"/>
    </location>
</feature>
<organism evidence="15 16">
    <name type="scientific">Ditylenchus dipsaci</name>
    <dbReference type="NCBI Taxonomy" id="166011"/>
    <lineage>
        <taxon>Eukaryota</taxon>
        <taxon>Metazoa</taxon>
        <taxon>Ecdysozoa</taxon>
        <taxon>Nematoda</taxon>
        <taxon>Chromadorea</taxon>
        <taxon>Rhabditida</taxon>
        <taxon>Tylenchina</taxon>
        <taxon>Tylenchomorpha</taxon>
        <taxon>Sphaerularioidea</taxon>
        <taxon>Anguinidae</taxon>
        <taxon>Anguininae</taxon>
        <taxon>Ditylenchus</taxon>
    </lineage>
</organism>
<feature type="region of interest" description="Disordered" evidence="13">
    <location>
        <begin position="248"/>
        <end position="288"/>
    </location>
</feature>
<proteinExistence type="predicted"/>
<name>A0A915DE82_9BILA</name>
<feature type="compositionally biased region" description="Basic and acidic residues" evidence="13">
    <location>
        <begin position="431"/>
        <end position="441"/>
    </location>
</feature>
<comment type="subcellular location">
    <subcellularLocation>
        <location evidence="2">Chromosome</location>
    </subcellularLocation>
    <subcellularLocation>
        <location evidence="1">Nucleus</location>
    </subcellularLocation>
</comment>
<dbReference type="GO" id="GO:0032259">
    <property type="term" value="P:methylation"/>
    <property type="evidence" value="ECO:0007669"/>
    <property type="project" value="UniProtKB-KW"/>
</dbReference>
<keyword evidence="10" id="KW-0805">Transcription regulation</keyword>
<feature type="region of interest" description="Disordered" evidence="13">
    <location>
        <begin position="484"/>
        <end position="509"/>
    </location>
</feature>
<evidence type="ECO:0000256" key="4">
    <source>
        <dbReference type="ARBA" id="ARBA00022454"/>
    </source>
</evidence>
<evidence type="ECO:0000256" key="13">
    <source>
        <dbReference type="SAM" id="MobiDB-lite"/>
    </source>
</evidence>
<keyword evidence="15" id="KW-1185">Reference proteome</keyword>
<evidence type="ECO:0000256" key="8">
    <source>
        <dbReference type="ARBA" id="ARBA00022691"/>
    </source>
</evidence>
<dbReference type="AlphaFoldDB" id="A0A915DE82"/>
<dbReference type="Gene3D" id="2.170.270.10">
    <property type="entry name" value="SET domain"/>
    <property type="match status" value="1"/>
</dbReference>
<feature type="region of interest" description="Disordered" evidence="13">
    <location>
        <begin position="422"/>
        <end position="443"/>
    </location>
</feature>
<dbReference type="InterPro" id="IPR001214">
    <property type="entry name" value="SET_dom"/>
</dbReference>
<accession>A0A915DE82</accession>
<keyword evidence="12" id="KW-0539">Nucleus</keyword>
<dbReference type="WBParaSite" id="jg1900">
    <property type="protein sequence ID" value="jg1900"/>
    <property type="gene ID" value="jg1900"/>
</dbReference>
<dbReference type="InterPro" id="IPR041938">
    <property type="entry name" value="Hist-Lys_N-MTase_N"/>
</dbReference>
<evidence type="ECO:0000256" key="11">
    <source>
        <dbReference type="ARBA" id="ARBA00023163"/>
    </source>
</evidence>
<keyword evidence="4" id="KW-0158">Chromosome</keyword>
<evidence type="ECO:0000313" key="15">
    <source>
        <dbReference type="Proteomes" id="UP000887574"/>
    </source>
</evidence>
<protein>
    <recommendedName>
        <fullName evidence="3">[histone H4]-N-methyl-L-lysine(20) N-methyltransferase</fullName>
        <ecNumber evidence="3">2.1.1.362</ecNumber>
    </recommendedName>
</protein>
<evidence type="ECO:0000313" key="16">
    <source>
        <dbReference type="WBParaSite" id="jg1900"/>
    </source>
</evidence>
<evidence type="ECO:0000256" key="7">
    <source>
        <dbReference type="ARBA" id="ARBA00022679"/>
    </source>
</evidence>
<evidence type="ECO:0000256" key="10">
    <source>
        <dbReference type="ARBA" id="ARBA00023015"/>
    </source>
</evidence>
<evidence type="ECO:0000256" key="6">
    <source>
        <dbReference type="ARBA" id="ARBA00022603"/>
    </source>
</evidence>
<dbReference type="GO" id="GO:0005694">
    <property type="term" value="C:chromosome"/>
    <property type="evidence" value="ECO:0007669"/>
    <property type="project" value="UniProtKB-SubCell"/>
</dbReference>
<dbReference type="InterPro" id="IPR046341">
    <property type="entry name" value="SET_dom_sf"/>
</dbReference>